<proteinExistence type="predicted"/>
<dbReference type="AlphaFoldDB" id="A0A7S3LHB0"/>
<dbReference type="PANTHER" id="PTHR15854">
    <property type="entry name" value="THAP4 PROTEIN"/>
    <property type="match status" value="1"/>
</dbReference>
<sequence>MTVLFRRLASSFIWIPPGSRGGSHHPSQDIFWTVHQIPRVADNTRRSTRQLATSESISGDTMFSIEELSCLAGIWKGEGSVLKSTGEQAATYQEQAEFKPVRKTDDFVVYRHTQETQHAVKNMPMHTETGFLKVLTDGTAVASFAHPFPSGFIDEMSQGALERTKDGTMKLTLKAKDFQRAVPNPQTGKKQVQGFQRVYTLDGDGKLSYKQYLSTDKGGDNLYHHLTCTFTKQKE</sequence>
<evidence type="ECO:0000259" key="2">
    <source>
        <dbReference type="Pfam" id="PF08768"/>
    </source>
</evidence>
<reference evidence="3" key="1">
    <citation type="submission" date="2021-01" db="EMBL/GenBank/DDBJ databases">
        <authorList>
            <person name="Corre E."/>
            <person name="Pelletier E."/>
            <person name="Niang G."/>
            <person name="Scheremetjew M."/>
            <person name="Finn R."/>
            <person name="Kale V."/>
            <person name="Holt S."/>
            <person name="Cochrane G."/>
            <person name="Meng A."/>
            <person name="Brown T."/>
            <person name="Cohen L."/>
        </authorList>
    </citation>
    <scope>NUCLEOTIDE SEQUENCE</scope>
    <source>
        <strain evidence="3">CCMP127</strain>
    </source>
</reference>
<gene>
    <name evidence="3" type="ORF">ACOF00016_LOCUS17886</name>
</gene>
<feature type="domain" description="THAP4-like heme-binding" evidence="2">
    <location>
        <begin position="65"/>
        <end position="232"/>
    </location>
</feature>
<organism evidence="3">
    <name type="scientific">Amphora coffeiformis</name>
    <dbReference type="NCBI Taxonomy" id="265554"/>
    <lineage>
        <taxon>Eukaryota</taxon>
        <taxon>Sar</taxon>
        <taxon>Stramenopiles</taxon>
        <taxon>Ochrophyta</taxon>
        <taxon>Bacillariophyta</taxon>
        <taxon>Bacillariophyceae</taxon>
        <taxon>Bacillariophycidae</taxon>
        <taxon>Thalassiophysales</taxon>
        <taxon>Catenulaceae</taxon>
        <taxon>Amphora</taxon>
    </lineage>
</organism>
<comment type="catalytic activity">
    <reaction evidence="1">
        <text>peroxynitrite = nitrate</text>
        <dbReference type="Rhea" id="RHEA:63116"/>
        <dbReference type="ChEBI" id="CHEBI:17632"/>
        <dbReference type="ChEBI" id="CHEBI:25941"/>
    </reaction>
    <physiologicalReaction direction="left-to-right" evidence="1">
        <dbReference type="Rhea" id="RHEA:63117"/>
    </physiologicalReaction>
</comment>
<evidence type="ECO:0000256" key="1">
    <source>
        <dbReference type="ARBA" id="ARBA00036993"/>
    </source>
</evidence>
<protein>
    <recommendedName>
        <fullName evidence="2">THAP4-like heme-binding domain-containing protein</fullName>
    </recommendedName>
</protein>
<dbReference type="EMBL" id="HBIM01024146">
    <property type="protein sequence ID" value="CAE0421240.1"/>
    <property type="molecule type" value="Transcribed_RNA"/>
</dbReference>
<dbReference type="InterPro" id="IPR012674">
    <property type="entry name" value="Calycin"/>
</dbReference>
<accession>A0A7S3LHB0</accession>
<dbReference type="InterPro" id="IPR045165">
    <property type="entry name" value="Nitrobindin"/>
</dbReference>
<dbReference type="SUPFAM" id="SSF50814">
    <property type="entry name" value="Lipocalins"/>
    <property type="match status" value="1"/>
</dbReference>
<dbReference type="PANTHER" id="PTHR15854:SF4">
    <property type="entry name" value="PEROXYNITRITE ISOMERASE THAP4"/>
    <property type="match status" value="1"/>
</dbReference>
<evidence type="ECO:0000313" key="3">
    <source>
        <dbReference type="EMBL" id="CAE0421240.1"/>
    </source>
</evidence>
<name>A0A7S3LHB0_9STRA</name>
<dbReference type="Gene3D" id="2.40.128.20">
    <property type="match status" value="1"/>
</dbReference>
<dbReference type="InterPro" id="IPR014878">
    <property type="entry name" value="THAP4-like_heme-bd"/>
</dbReference>
<dbReference type="Pfam" id="PF08768">
    <property type="entry name" value="THAP4_heme-bd"/>
    <property type="match status" value="1"/>
</dbReference>